<dbReference type="Pfam" id="PF22725">
    <property type="entry name" value="GFO_IDH_MocA_C3"/>
    <property type="match status" value="1"/>
</dbReference>
<dbReference type="PANTHER" id="PTHR43818:SF11">
    <property type="entry name" value="BCDNA.GH03377"/>
    <property type="match status" value="1"/>
</dbReference>
<sequence length="390" mass="43043">MSKAKKQIRVGMIGYKFMGKAHSHAYRDVPFFFDPDGVPVMQAICGRDEAGVKAAADKLGWASYETDWRKLIERDDIDLIDIGAPNNAHAEIAIAAAKAGKHVLCEKPLAMNMEEARSMLEAVQEAGVVHMICHNYRFVPAVQYAKKLIDEGRLGKIYHIRANYLQDWIMDPNFPLVWRLKKEVCGSGSHGDLAAHSLDLARYLVGEFKEVSGMMETFVKARPVGEMSGGLSASVKGGDLGEVDVDDASIFMARFENGAVGVFEATRFAGGHRNGNRFEINGEKGSIRWDMEQMNTLEYYSAEDEPGLQGFRSINCQEAVHPFAGAYWPPAHLIGYEHTFINLISELMNGIANGVKPAPSFEDGLNNQAVLEAVQRSAESGRWVSIAEVK</sequence>
<accession>A0ABR5AIV2</accession>
<evidence type="ECO:0000313" key="5">
    <source>
        <dbReference type="Proteomes" id="UP000031967"/>
    </source>
</evidence>
<evidence type="ECO:0000313" key="4">
    <source>
        <dbReference type="EMBL" id="KIL40961.1"/>
    </source>
</evidence>
<dbReference type="RefSeq" id="WP_041047433.1">
    <property type="nucleotide sequence ID" value="NZ_JXAK01000014.1"/>
</dbReference>
<dbReference type="InterPro" id="IPR055170">
    <property type="entry name" value="GFO_IDH_MocA-like_dom"/>
</dbReference>
<dbReference type="PANTHER" id="PTHR43818">
    <property type="entry name" value="BCDNA.GH03377"/>
    <property type="match status" value="1"/>
</dbReference>
<proteinExistence type="predicted"/>
<dbReference type="Pfam" id="PF01408">
    <property type="entry name" value="GFO_IDH_MocA"/>
    <property type="match status" value="1"/>
</dbReference>
<organism evidence="4 5">
    <name type="scientific">Gordoniibacillus kamchatkensis</name>
    <dbReference type="NCBI Taxonomy" id="1590651"/>
    <lineage>
        <taxon>Bacteria</taxon>
        <taxon>Bacillati</taxon>
        <taxon>Bacillota</taxon>
        <taxon>Bacilli</taxon>
        <taxon>Bacillales</taxon>
        <taxon>Paenibacillaceae</taxon>
        <taxon>Gordoniibacillus</taxon>
    </lineage>
</organism>
<dbReference type="Gene3D" id="3.40.50.720">
    <property type="entry name" value="NAD(P)-binding Rossmann-like Domain"/>
    <property type="match status" value="1"/>
</dbReference>
<name>A0ABR5AIV2_9BACL</name>
<keyword evidence="5" id="KW-1185">Reference proteome</keyword>
<dbReference type="InterPro" id="IPR050463">
    <property type="entry name" value="Gfo/Idh/MocA_oxidrdct_glycsds"/>
</dbReference>
<dbReference type="SUPFAM" id="SSF55347">
    <property type="entry name" value="Glyceraldehyde-3-phosphate dehydrogenase-like, C-terminal domain"/>
    <property type="match status" value="1"/>
</dbReference>
<dbReference type="SUPFAM" id="SSF51735">
    <property type="entry name" value="NAD(P)-binding Rossmann-fold domains"/>
    <property type="match status" value="1"/>
</dbReference>
<dbReference type="InterPro" id="IPR000683">
    <property type="entry name" value="Gfo/Idh/MocA-like_OxRdtase_N"/>
</dbReference>
<keyword evidence="1" id="KW-0560">Oxidoreductase</keyword>
<reference evidence="4 5" key="1">
    <citation type="submission" date="2014-12" db="EMBL/GenBank/DDBJ databases">
        <title>Draft genome sequence of Paenibacillus kamchatkensis strain B-2647.</title>
        <authorList>
            <person name="Karlyshev A.V."/>
            <person name="Kudryashova E.B."/>
        </authorList>
    </citation>
    <scope>NUCLEOTIDE SEQUENCE [LARGE SCALE GENOMIC DNA]</scope>
    <source>
        <strain evidence="4 5">VKM B-2647</strain>
    </source>
</reference>
<protein>
    <submittedName>
        <fullName evidence="4">Dehydrogenase</fullName>
    </submittedName>
</protein>
<evidence type="ECO:0000259" key="3">
    <source>
        <dbReference type="Pfam" id="PF22725"/>
    </source>
</evidence>
<dbReference type="Proteomes" id="UP000031967">
    <property type="component" value="Unassembled WGS sequence"/>
</dbReference>
<dbReference type="EMBL" id="JXAK01000014">
    <property type="protein sequence ID" value="KIL40961.1"/>
    <property type="molecule type" value="Genomic_DNA"/>
</dbReference>
<feature type="domain" description="Gfo/Idh/MocA-like oxidoreductase N-terminal" evidence="2">
    <location>
        <begin position="8"/>
        <end position="132"/>
    </location>
</feature>
<dbReference type="InterPro" id="IPR036291">
    <property type="entry name" value="NAD(P)-bd_dom_sf"/>
</dbReference>
<dbReference type="Gene3D" id="3.30.360.10">
    <property type="entry name" value="Dihydrodipicolinate Reductase, domain 2"/>
    <property type="match status" value="1"/>
</dbReference>
<comment type="caution">
    <text evidence="4">The sequence shown here is derived from an EMBL/GenBank/DDBJ whole genome shotgun (WGS) entry which is preliminary data.</text>
</comment>
<gene>
    <name evidence="4" type="ORF">SD70_10045</name>
</gene>
<feature type="domain" description="GFO/IDH/MocA-like oxidoreductase" evidence="3">
    <location>
        <begin position="142"/>
        <end position="288"/>
    </location>
</feature>
<evidence type="ECO:0000259" key="2">
    <source>
        <dbReference type="Pfam" id="PF01408"/>
    </source>
</evidence>
<evidence type="ECO:0000256" key="1">
    <source>
        <dbReference type="ARBA" id="ARBA00023002"/>
    </source>
</evidence>